<proteinExistence type="predicted"/>
<dbReference type="OrthoDB" id="9773856at2"/>
<dbReference type="Proteomes" id="UP000070352">
    <property type="component" value="Unassembled WGS sequence"/>
</dbReference>
<evidence type="ECO:0000313" key="3">
    <source>
        <dbReference type="EMBL" id="KXG43593.1"/>
    </source>
</evidence>
<accession>A0A135L3Z7</accession>
<dbReference type="GO" id="GO:0016787">
    <property type="term" value="F:hydrolase activity"/>
    <property type="evidence" value="ECO:0007669"/>
    <property type="project" value="UniProtKB-KW"/>
</dbReference>
<dbReference type="PIRSF" id="PIRSF033091">
    <property type="entry name" value="Pesterase_YhaO"/>
    <property type="match status" value="1"/>
</dbReference>
<keyword evidence="1" id="KW-0378">Hydrolase</keyword>
<comment type="caution">
    <text evidence="3">The sequence shown here is derived from an EMBL/GenBank/DDBJ whole genome shotgun (WGS) entry which is preliminary data.</text>
</comment>
<sequence>MSTFRFIHTADLHLDTPFKGLVHIPKHLHQQIQQSTFRAFDQIIDYCIKYQVDFLLISGDVFDVEEHSLKALLHFYQGLKKLDEHGIQSYIIHGNHDPADQIKSSFDWPKSVHFFPSDKVEVYSFIKEQKELVRIYGRSFPTKSFRENIVPEYKKKESAEGIFHIGLLHTNLDGNPEHDTYAPTTTQELLYSDMDYWALGHIHKKHVVSNSTPVIVYPGNPQGRHMKETGTKGCVLVEVDRQKVQTMKWIETSQIKWDEVVIDITSIENMNCLMDHIQEKIDGMMQTSQVPMILRISLIGESDLHFELHEDGKKDEMVEILNQNYIVQSQWTWIESIQLKTTPYFQIEDYLEKGSFLVDYLEQLTLAKEQMDVTVIEKELGHELFKNRSLKNHFTSFSNEDIDNIFEKAKHLAIHFFTREERNS</sequence>
<dbReference type="Pfam" id="PF00149">
    <property type="entry name" value="Metallophos"/>
    <property type="match status" value="1"/>
</dbReference>
<reference evidence="3 4" key="1">
    <citation type="submission" date="2016-02" db="EMBL/GenBank/DDBJ databases">
        <title>Draft Genome for Tepidibacillus decaturensis nov. sp. Strain Z9, an Anaerobic, Moderately Thermophilic and Heterotrophic Bacterium from Deep Subsurface of the Illinois Basin, USA.</title>
        <authorList>
            <person name="Dong Y."/>
            <person name="Chang J.Y."/>
            <person name="Sanford R."/>
            <person name="Fouke B.W."/>
        </authorList>
    </citation>
    <scope>NUCLEOTIDE SEQUENCE [LARGE SCALE GENOMIC DNA]</scope>
    <source>
        <strain evidence="3 4">Z9</strain>
    </source>
</reference>
<gene>
    <name evidence="3" type="ORF">U473_05870</name>
</gene>
<feature type="domain" description="Calcineurin-like phosphoesterase" evidence="2">
    <location>
        <begin position="4"/>
        <end position="204"/>
    </location>
</feature>
<dbReference type="InterPro" id="IPR004843">
    <property type="entry name" value="Calcineurin-like_PHP"/>
</dbReference>
<dbReference type="EMBL" id="LSKU01000001">
    <property type="protein sequence ID" value="KXG43593.1"/>
    <property type="molecule type" value="Genomic_DNA"/>
</dbReference>
<dbReference type="PANTHER" id="PTHR30337:SF7">
    <property type="entry name" value="PHOSPHOESTERASE"/>
    <property type="match status" value="1"/>
</dbReference>
<dbReference type="AlphaFoldDB" id="A0A135L3Z7"/>
<evidence type="ECO:0000256" key="1">
    <source>
        <dbReference type="ARBA" id="ARBA00022801"/>
    </source>
</evidence>
<protein>
    <recommendedName>
        <fullName evidence="2">Calcineurin-like phosphoesterase domain-containing protein</fullName>
    </recommendedName>
</protein>
<dbReference type="InterPro" id="IPR041796">
    <property type="entry name" value="Mre11_N"/>
</dbReference>
<name>A0A135L3Z7_9BACI</name>
<dbReference type="InterPro" id="IPR014576">
    <property type="entry name" value="Pesterase_YhaO"/>
</dbReference>
<keyword evidence="4" id="KW-1185">Reference proteome</keyword>
<dbReference type="SUPFAM" id="SSF56300">
    <property type="entry name" value="Metallo-dependent phosphatases"/>
    <property type="match status" value="1"/>
</dbReference>
<dbReference type="PANTHER" id="PTHR30337">
    <property type="entry name" value="COMPONENT OF ATP-DEPENDENT DSDNA EXONUCLEASE"/>
    <property type="match status" value="1"/>
</dbReference>
<dbReference type="InterPro" id="IPR050535">
    <property type="entry name" value="DNA_Repair-Maintenance_Comp"/>
</dbReference>
<dbReference type="STRING" id="1413211.U473_05870"/>
<dbReference type="CDD" id="cd00840">
    <property type="entry name" value="MPP_Mre11_N"/>
    <property type="match status" value="1"/>
</dbReference>
<evidence type="ECO:0000313" key="4">
    <source>
        <dbReference type="Proteomes" id="UP000070352"/>
    </source>
</evidence>
<dbReference type="RefSeq" id="WP_068724286.1">
    <property type="nucleotide sequence ID" value="NZ_LSKU01000001.1"/>
</dbReference>
<evidence type="ECO:0000259" key="2">
    <source>
        <dbReference type="Pfam" id="PF00149"/>
    </source>
</evidence>
<dbReference type="InterPro" id="IPR029052">
    <property type="entry name" value="Metallo-depent_PP-like"/>
</dbReference>
<organism evidence="3 4">
    <name type="scientific">Tepidibacillus decaturensis</name>
    <dbReference type="NCBI Taxonomy" id="1413211"/>
    <lineage>
        <taxon>Bacteria</taxon>
        <taxon>Bacillati</taxon>
        <taxon>Bacillota</taxon>
        <taxon>Bacilli</taxon>
        <taxon>Bacillales</taxon>
        <taxon>Bacillaceae</taxon>
        <taxon>Tepidibacillus</taxon>
    </lineage>
</organism>
<dbReference type="Gene3D" id="3.60.21.10">
    <property type="match status" value="1"/>
</dbReference>